<dbReference type="AlphaFoldDB" id="A0A0D2I0S3"/>
<dbReference type="PROSITE" id="PS50112">
    <property type="entry name" value="PAS"/>
    <property type="match status" value="1"/>
</dbReference>
<dbReference type="EMBL" id="AZAC01000001">
    <property type="protein sequence ID" value="KIX16068.1"/>
    <property type="molecule type" value="Genomic_DNA"/>
</dbReference>
<dbReference type="OrthoDB" id="9805967at2"/>
<keyword evidence="3" id="KW-0597">Phosphoprotein</keyword>
<dbReference type="InterPro" id="IPR003661">
    <property type="entry name" value="HisK_dim/P_dom"/>
</dbReference>
<dbReference type="Pfam" id="PF02518">
    <property type="entry name" value="HATPase_c"/>
    <property type="match status" value="1"/>
</dbReference>
<dbReference type="PANTHER" id="PTHR43065">
    <property type="entry name" value="SENSOR HISTIDINE KINASE"/>
    <property type="match status" value="1"/>
</dbReference>
<accession>A0A0D2I0S3</accession>
<dbReference type="InterPro" id="IPR036097">
    <property type="entry name" value="HisK_dim/P_sf"/>
</dbReference>
<evidence type="ECO:0000313" key="6">
    <source>
        <dbReference type="EMBL" id="KIX16068.1"/>
    </source>
</evidence>
<feature type="domain" description="Histidine kinase" evidence="4">
    <location>
        <begin position="282"/>
        <end position="492"/>
    </location>
</feature>
<keyword evidence="7" id="KW-1185">Reference proteome</keyword>
<dbReference type="SMART" id="SM00388">
    <property type="entry name" value="HisKA"/>
    <property type="match status" value="1"/>
</dbReference>
<dbReference type="NCBIfam" id="TIGR00229">
    <property type="entry name" value="sensory_box"/>
    <property type="match status" value="2"/>
</dbReference>
<dbReference type="InterPro" id="IPR036890">
    <property type="entry name" value="HATPase_C_sf"/>
</dbReference>
<dbReference type="Proteomes" id="UP000032233">
    <property type="component" value="Unassembled WGS sequence"/>
</dbReference>
<evidence type="ECO:0000256" key="1">
    <source>
        <dbReference type="ARBA" id="ARBA00000085"/>
    </source>
</evidence>
<dbReference type="EC" id="2.7.13.3" evidence="2"/>
<dbReference type="RefSeq" id="WP_044346143.1">
    <property type="nucleotide sequence ID" value="NZ_AZAC01000001.1"/>
</dbReference>
<comment type="caution">
    <text evidence="6">The sequence shown here is derived from an EMBL/GenBank/DDBJ whole genome shotgun (WGS) entry which is preliminary data.</text>
</comment>
<reference evidence="6 7" key="1">
    <citation type="submission" date="2013-11" db="EMBL/GenBank/DDBJ databases">
        <title>Metagenomic analysis of a methanogenic consortium involved in long chain n-alkane degradation.</title>
        <authorList>
            <person name="Davidova I.A."/>
            <person name="Callaghan A.V."/>
            <person name="Wawrik B."/>
            <person name="Pruitt S."/>
            <person name="Marks C."/>
            <person name="Duncan K.E."/>
            <person name="Suflita J.M."/>
        </authorList>
    </citation>
    <scope>NUCLEOTIDE SEQUENCE [LARGE SCALE GENOMIC DNA]</scope>
    <source>
        <strain evidence="6 7">SPR</strain>
    </source>
</reference>
<dbReference type="CDD" id="cd00082">
    <property type="entry name" value="HisKA"/>
    <property type="match status" value="1"/>
</dbReference>
<dbReference type="GO" id="GO:0000155">
    <property type="term" value="F:phosphorelay sensor kinase activity"/>
    <property type="evidence" value="ECO:0007669"/>
    <property type="project" value="InterPro"/>
</dbReference>
<dbReference type="InterPro" id="IPR003594">
    <property type="entry name" value="HATPase_dom"/>
</dbReference>
<dbReference type="Gene3D" id="3.30.565.10">
    <property type="entry name" value="Histidine kinase-like ATPase, C-terminal domain"/>
    <property type="match status" value="1"/>
</dbReference>
<dbReference type="InterPro" id="IPR005467">
    <property type="entry name" value="His_kinase_dom"/>
</dbReference>
<dbReference type="SMART" id="SM00091">
    <property type="entry name" value="PAS"/>
    <property type="match status" value="2"/>
</dbReference>
<dbReference type="SMART" id="SM00387">
    <property type="entry name" value="HATPase_c"/>
    <property type="match status" value="1"/>
</dbReference>
<comment type="catalytic activity">
    <reaction evidence="1">
        <text>ATP + protein L-histidine = ADP + protein N-phospho-L-histidine.</text>
        <dbReference type="EC" id="2.7.13.3"/>
    </reaction>
</comment>
<gene>
    <name evidence="6" type="ORF">X474_00890</name>
</gene>
<organism evidence="6 7">
    <name type="scientific">Dethiosulfatarculus sandiegensis</name>
    <dbReference type="NCBI Taxonomy" id="1429043"/>
    <lineage>
        <taxon>Bacteria</taxon>
        <taxon>Pseudomonadati</taxon>
        <taxon>Thermodesulfobacteriota</taxon>
        <taxon>Desulfarculia</taxon>
        <taxon>Desulfarculales</taxon>
        <taxon>Desulfarculaceae</taxon>
        <taxon>Dethiosulfatarculus</taxon>
    </lineage>
</organism>
<dbReference type="InterPro" id="IPR000014">
    <property type="entry name" value="PAS"/>
</dbReference>
<sequence>MTDALKYPVPSEAEFYLSVFQCFPFPTVVLKPDMLIWEVNTSFLKRFGIDREDAVGKPCYEVFHGRTTPCPESYCNFRQAFNSGLECCILHESKDRLGKPMMEEVRLTPLLDKKGHVWGVLESLNDVTEAKRLHDIQVETNEFLNRLLDSLVGVVVAADLKGKILFVNRSVERVLGFKVEELVGKPLWKISTDEELKKVRKTMQANQGRALMIRTKVRTKSGEEIPGRINSALVYREGKPVATVGIFTDLREQMKMEDEVAQARMQVLQSDKLAGLGRMAAGIAHELNNPLTGITIIAELLKESLDPESPAQDDLSGILEDAERCREIVKGLLDYSRQSDLKVKNVDLSQVVEDAFNLIRDDSIFLNVEVIRHYAREPLLIQGDPKLLRQVFINLLMNAVDAMEGHGRLTVTTVMGPDGWRHAEISDTGPGISIDYVNKIFDPFFTTKSVGKGTGLGLSVVFGVLERHGGMISVKETGPQGTTFLVRLPPEAPDEFLALIREMEPVIMEDEEIS</sequence>
<dbReference type="PANTHER" id="PTHR43065:SF42">
    <property type="entry name" value="TWO-COMPONENT SENSOR PPRA"/>
    <property type="match status" value="1"/>
</dbReference>
<dbReference type="PRINTS" id="PR00344">
    <property type="entry name" value="BCTRLSENSOR"/>
</dbReference>
<dbReference type="Pfam" id="PF13426">
    <property type="entry name" value="PAS_9"/>
    <property type="match status" value="2"/>
</dbReference>
<evidence type="ECO:0000256" key="2">
    <source>
        <dbReference type="ARBA" id="ARBA00012438"/>
    </source>
</evidence>
<evidence type="ECO:0000313" key="7">
    <source>
        <dbReference type="Proteomes" id="UP000032233"/>
    </source>
</evidence>
<evidence type="ECO:0000259" key="4">
    <source>
        <dbReference type="PROSITE" id="PS50109"/>
    </source>
</evidence>
<dbReference type="SUPFAM" id="SSF47384">
    <property type="entry name" value="Homodimeric domain of signal transducing histidine kinase"/>
    <property type="match status" value="1"/>
</dbReference>
<dbReference type="InterPro" id="IPR004358">
    <property type="entry name" value="Sig_transdc_His_kin-like_C"/>
</dbReference>
<feature type="domain" description="PAS" evidence="5">
    <location>
        <begin position="140"/>
        <end position="204"/>
    </location>
</feature>
<dbReference type="CDD" id="cd00130">
    <property type="entry name" value="PAS"/>
    <property type="match status" value="2"/>
</dbReference>
<dbReference type="PROSITE" id="PS50109">
    <property type="entry name" value="HIS_KIN"/>
    <property type="match status" value="1"/>
</dbReference>
<dbReference type="InterPro" id="IPR035965">
    <property type="entry name" value="PAS-like_dom_sf"/>
</dbReference>
<protein>
    <recommendedName>
        <fullName evidence="2">histidine kinase</fullName>
        <ecNumber evidence="2">2.7.13.3</ecNumber>
    </recommendedName>
</protein>
<dbReference type="SUPFAM" id="SSF55785">
    <property type="entry name" value="PYP-like sensor domain (PAS domain)"/>
    <property type="match status" value="2"/>
</dbReference>
<name>A0A0D2I0S3_9BACT</name>
<dbReference type="Gene3D" id="3.30.450.20">
    <property type="entry name" value="PAS domain"/>
    <property type="match status" value="2"/>
</dbReference>
<dbReference type="SUPFAM" id="SSF55874">
    <property type="entry name" value="ATPase domain of HSP90 chaperone/DNA topoisomerase II/histidine kinase"/>
    <property type="match status" value="1"/>
</dbReference>
<dbReference type="Gene3D" id="1.10.287.130">
    <property type="match status" value="1"/>
</dbReference>
<evidence type="ECO:0000259" key="5">
    <source>
        <dbReference type="PROSITE" id="PS50112"/>
    </source>
</evidence>
<dbReference type="Pfam" id="PF00512">
    <property type="entry name" value="HisKA"/>
    <property type="match status" value="1"/>
</dbReference>
<dbReference type="STRING" id="1429043.X474_00890"/>
<proteinExistence type="predicted"/>
<evidence type="ECO:0000256" key="3">
    <source>
        <dbReference type="ARBA" id="ARBA00022553"/>
    </source>
</evidence>
<dbReference type="InParanoid" id="A0A0D2I0S3"/>
<dbReference type="PATRIC" id="fig|1429043.3.peg.185"/>